<dbReference type="PROSITE" id="PS51293">
    <property type="entry name" value="SANT"/>
    <property type="match status" value="1"/>
</dbReference>
<dbReference type="CDD" id="cd00167">
    <property type="entry name" value="SANT"/>
    <property type="match status" value="1"/>
</dbReference>
<dbReference type="Gene3D" id="1.10.1040.30">
    <property type="entry name" value="ISWI, HAND domain"/>
    <property type="match status" value="1"/>
</dbReference>
<dbReference type="InterPro" id="IPR009057">
    <property type="entry name" value="Homeodomain-like_sf"/>
</dbReference>
<dbReference type="SUPFAM" id="SSF101224">
    <property type="entry name" value="HAND domain of the nucleosome remodeling ATPase ISWI"/>
    <property type="match status" value="1"/>
</dbReference>
<feature type="domain" description="SANT" evidence="7">
    <location>
        <begin position="56"/>
        <end position="107"/>
    </location>
</feature>
<reference evidence="8" key="1">
    <citation type="submission" date="2007-07" db="EMBL/GenBank/DDBJ databases">
        <title>PCAP assembly of the Caenorhabditis remanei genome.</title>
        <authorList>
            <consortium name="The Caenorhabditis remanei Sequencing Consortium"/>
            <person name="Wilson R.K."/>
        </authorList>
    </citation>
    <scope>NUCLEOTIDE SEQUENCE [LARGE SCALE GENOMIC DNA]</scope>
    <source>
        <strain evidence="8">PB4641</strain>
    </source>
</reference>
<dbReference type="InterPro" id="IPR015194">
    <property type="entry name" value="ISWI_HAND-dom"/>
</dbReference>
<proteinExistence type="inferred from homology"/>
<dbReference type="SMART" id="SM00717">
    <property type="entry name" value="SANT"/>
    <property type="match status" value="2"/>
</dbReference>
<dbReference type="GO" id="GO:0000785">
    <property type="term" value="C:chromatin"/>
    <property type="evidence" value="ECO:0007669"/>
    <property type="project" value="TreeGrafter"/>
</dbReference>
<protein>
    <recommendedName>
        <fullName evidence="7">SANT domain-containing protein</fullName>
    </recommendedName>
</protein>
<evidence type="ECO:0000256" key="4">
    <source>
        <dbReference type="ARBA" id="ARBA00022853"/>
    </source>
</evidence>
<dbReference type="eggNOG" id="KOG0385">
    <property type="taxonomic scope" value="Eukaryota"/>
</dbReference>
<dbReference type="OrthoDB" id="5857104at2759"/>
<feature type="compositionally biased region" description="Basic and acidic residues" evidence="6">
    <location>
        <begin position="17"/>
        <end position="34"/>
    </location>
</feature>
<dbReference type="PANTHER" id="PTHR45623:SF49">
    <property type="entry name" value="SWI_SNF-RELATED MATRIX-ASSOCIATED ACTIN-DEPENDENT REGULATOR OF CHROMATIN SUBFAMILY A MEMBER 5"/>
    <property type="match status" value="1"/>
</dbReference>
<evidence type="ECO:0000256" key="3">
    <source>
        <dbReference type="ARBA" id="ARBA00022801"/>
    </source>
</evidence>
<evidence type="ECO:0000313" key="9">
    <source>
        <dbReference type="Proteomes" id="UP000008281"/>
    </source>
</evidence>
<dbReference type="SUPFAM" id="SSF46689">
    <property type="entry name" value="Homeodomain-like"/>
    <property type="match status" value="2"/>
</dbReference>
<dbReference type="InterPro" id="IPR017884">
    <property type="entry name" value="SANT_dom"/>
</dbReference>
<dbReference type="Pfam" id="PF09111">
    <property type="entry name" value="SLIDE"/>
    <property type="match status" value="1"/>
</dbReference>
<dbReference type="Gene3D" id="1.20.5.1190">
    <property type="entry name" value="iswi atpase"/>
    <property type="match status" value="1"/>
</dbReference>
<dbReference type="GO" id="GO:0031491">
    <property type="term" value="F:nucleosome binding"/>
    <property type="evidence" value="ECO:0007669"/>
    <property type="project" value="InterPro"/>
</dbReference>
<accession>E3LST2</accession>
<dbReference type="InterPro" id="IPR001005">
    <property type="entry name" value="SANT/Myb"/>
</dbReference>
<sequence>MLFTTIILIRNENADRPKDVPAKEAEKRQAEEQKLINNARPLTEKEQEEKTELLTQAITDWTKREFTQFIRGNEKYGRDDLESIAKEMERPLEEIQRYAKVFWERVDELQDSEKLLSQIEKGEARIQRKYAVKKALDAKIAKYKAPFQQLRISYGTNKGKTYTEEEDRFLVCETHRLGYDKENVFEELRQSVRMAPQFRFDWFLKSRTAMELQRRCNTLITLIEREMGEVAEAKPVVVATAADKKKASSNAQKSGASAAKKAKTSSK</sequence>
<keyword evidence="3" id="KW-0378">Hydrolase</keyword>
<feature type="compositionally biased region" description="Low complexity" evidence="6">
    <location>
        <begin position="248"/>
        <end position="259"/>
    </location>
</feature>
<dbReference type="OMA" id="MAMNCRT"/>
<evidence type="ECO:0000256" key="2">
    <source>
        <dbReference type="ARBA" id="ARBA00009687"/>
    </source>
</evidence>
<dbReference type="AlphaFoldDB" id="E3LST2"/>
<gene>
    <name evidence="8" type="ORF">CRE_25078</name>
</gene>
<dbReference type="GO" id="GO:0016887">
    <property type="term" value="F:ATP hydrolysis activity"/>
    <property type="evidence" value="ECO:0007669"/>
    <property type="project" value="TreeGrafter"/>
</dbReference>
<dbReference type="GO" id="GO:0140658">
    <property type="term" value="F:ATP-dependent chromatin remodeler activity"/>
    <property type="evidence" value="ECO:0007669"/>
    <property type="project" value="TreeGrafter"/>
</dbReference>
<keyword evidence="9" id="KW-1185">Reference proteome</keyword>
<dbReference type="Pfam" id="PF09110">
    <property type="entry name" value="HAND"/>
    <property type="match status" value="1"/>
</dbReference>
<dbReference type="EMBL" id="DS268414">
    <property type="protein sequence ID" value="EFP09094.1"/>
    <property type="molecule type" value="Genomic_DNA"/>
</dbReference>
<feature type="region of interest" description="Disordered" evidence="6">
    <location>
        <begin position="17"/>
        <end position="38"/>
    </location>
</feature>
<dbReference type="GO" id="GO:0005634">
    <property type="term" value="C:nucleus"/>
    <property type="evidence" value="ECO:0007669"/>
    <property type="project" value="UniProtKB-SubCell"/>
</dbReference>
<feature type="region of interest" description="Disordered" evidence="6">
    <location>
        <begin position="242"/>
        <end position="267"/>
    </location>
</feature>
<keyword evidence="5" id="KW-0539">Nucleus</keyword>
<dbReference type="FunFam" id="1.10.10.60:FF:000049">
    <property type="entry name" value="SWI/SNF-related matrix-associated actin-dependent regulator of chromatin subfamily A member"/>
    <property type="match status" value="1"/>
</dbReference>
<dbReference type="Gene3D" id="1.10.10.60">
    <property type="entry name" value="Homeodomain-like"/>
    <property type="match status" value="2"/>
</dbReference>
<dbReference type="InterPro" id="IPR015195">
    <property type="entry name" value="SLIDE"/>
</dbReference>
<evidence type="ECO:0000256" key="6">
    <source>
        <dbReference type="SAM" id="MobiDB-lite"/>
    </source>
</evidence>
<dbReference type="HOGENOM" id="CLU_000315_6_1_1"/>
<name>E3LST2_CAERE</name>
<keyword evidence="4" id="KW-0156">Chromatin regulator</keyword>
<evidence type="ECO:0000256" key="5">
    <source>
        <dbReference type="ARBA" id="ARBA00023242"/>
    </source>
</evidence>
<organism evidence="9">
    <name type="scientific">Caenorhabditis remanei</name>
    <name type="common">Caenorhabditis vulgaris</name>
    <dbReference type="NCBI Taxonomy" id="31234"/>
    <lineage>
        <taxon>Eukaryota</taxon>
        <taxon>Metazoa</taxon>
        <taxon>Ecdysozoa</taxon>
        <taxon>Nematoda</taxon>
        <taxon>Chromadorea</taxon>
        <taxon>Rhabditida</taxon>
        <taxon>Rhabditina</taxon>
        <taxon>Rhabditomorpha</taxon>
        <taxon>Rhabditoidea</taxon>
        <taxon>Rhabditidae</taxon>
        <taxon>Peloderinae</taxon>
        <taxon>Caenorhabditis</taxon>
    </lineage>
</organism>
<dbReference type="STRING" id="31234.E3LST2"/>
<dbReference type="GO" id="GO:0042393">
    <property type="term" value="F:histone binding"/>
    <property type="evidence" value="ECO:0007669"/>
    <property type="project" value="TreeGrafter"/>
</dbReference>
<dbReference type="InParanoid" id="E3LST2"/>
<evidence type="ECO:0000256" key="1">
    <source>
        <dbReference type="ARBA" id="ARBA00004123"/>
    </source>
</evidence>
<dbReference type="GO" id="GO:0034728">
    <property type="term" value="P:nucleosome organization"/>
    <property type="evidence" value="ECO:0007669"/>
    <property type="project" value="TreeGrafter"/>
</dbReference>
<dbReference type="PANTHER" id="PTHR45623">
    <property type="entry name" value="CHROMODOMAIN-HELICASE-DNA-BINDING PROTEIN 3-RELATED-RELATED"/>
    <property type="match status" value="1"/>
</dbReference>
<dbReference type="GO" id="GO:0003677">
    <property type="term" value="F:DNA binding"/>
    <property type="evidence" value="ECO:0007669"/>
    <property type="project" value="InterPro"/>
</dbReference>
<dbReference type="Proteomes" id="UP000008281">
    <property type="component" value="Unassembled WGS sequence"/>
</dbReference>
<comment type="similarity">
    <text evidence="2">Belongs to the SNF2/RAD54 helicase family. ISWI subfamily.</text>
</comment>
<dbReference type="FunFam" id="1.10.10.60:FF:000022">
    <property type="entry name" value="ISWI chromatin-remodeling complex ATPase CHR11 isoform A"/>
    <property type="match status" value="1"/>
</dbReference>
<comment type="subcellular location">
    <subcellularLocation>
        <location evidence="1">Nucleus</location>
    </subcellularLocation>
</comment>
<evidence type="ECO:0000313" key="8">
    <source>
        <dbReference type="EMBL" id="EFP09094.1"/>
    </source>
</evidence>
<dbReference type="InterPro" id="IPR036306">
    <property type="entry name" value="ISWI_HAND-dom_sf"/>
</dbReference>
<evidence type="ECO:0000259" key="7">
    <source>
        <dbReference type="PROSITE" id="PS51293"/>
    </source>
</evidence>